<evidence type="ECO:0000313" key="2">
    <source>
        <dbReference type="Proteomes" id="UP000316416"/>
    </source>
</evidence>
<evidence type="ECO:0000313" key="1">
    <source>
        <dbReference type="EMBL" id="QPG59353.1"/>
    </source>
</evidence>
<dbReference type="EMBL" id="CP045503">
    <property type="protein sequence ID" value="QPG59353.1"/>
    <property type="molecule type" value="Genomic_DNA"/>
</dbReference>
<reference evidence="1" key="1">
    <citation type="submission" date="2021-07" db="EMBL/GenBank/DDBJ databases">
        <title>Shewanella sp. YLB-07 whole genome sequence.</title>
        <authorList>
            <person name="Yu L."/>
        </authorList>
    </citation>
    <scope>NUCLEOTIDE SEQUENCE</scope>
    <source>
        <strain evidence="1">YLB-08</strain>
    </source>
</reference>
<gene>
    <name evidence="1" type="ORF">FM038_019665</name>
</gene>
<proteinExistence type="predicted"/>
<sequence length="303" mass="35372">MAQQFTRKFSFQQLAEQSPLWWQELLLRLNPTGEELSSNGLRLAVRENYLNFYHKGQAIAKVGFNQKKQLYCEQHIKYVFEGARTQKYLRLTAENRTLTNPERPEETERYLGGETLDLWIERSKQHKGDEKTFVEQVAAENSNVIDMEMGLPGDGYRIDLVALEQHGEEVRLVFWEAKLTTDSRCRTNSETPEVIEQLANYREFLTGKNRPQELKHAYVVACQVLVKITELAGKSVAPIIRDVAKEVYPLVIDHEPRLLLYHNSEADVRNSWSRHEEKLRENKVVLQVMTDKTDRQLFSKEMC</sequence>
<keyword evidence="2" id="KW-1185">Reference proteome</keyword>
<dbReference type="RefSeq" id="WP_142871557.1">
    <property type="nucleotide sequence ID" value="NZ_CP045503.2"/>
</dbReference>
<name>A0ABX6V9L7_9GAMM</name>
<evidence type="ECO:0008006" key="3">
    <source>
        <dbReference type="Google" id="ProtNLM"/>
    </source>
</evidence>
<organism evidence="1 2">
    <name type="scientific">Shewanella eurypsychrophilus</name>
    <dbReference type="NCBI Taxonomy" id="2593656"/>
    <lineage>
        <taxon>Bacteria</taxon>
        <taxon>Pseudomonadati</taxon>
        <taxon>Pseudomonadota</taxon>
        <taxon>Gammaproteobacteria</taxon>
        <taxon>Alteromonadales</taxon>
        <taxon>Shewanellaceae</taxon>
        <taxon>Shewanella</taxon>
    </lineage>
</organism>
<accession>A0ABX6V9L7</accession>
<protein>
    <recommendedName>
        <fullName evidence="3">DUF91 domain-containing protein</fullName>
    </recommendedName>
</protein>
<dbReference type="Proteomes" id="UP000316416">
    <property type="component" value="Chromosome"/>
</dbReference>